<evidence type="ECO:0000313" key="3">
    <source>
        <dbReference type="Proteomes" id="UP000005240"/>
    </source>
</evidence>
<evidence type="ECO:0000313" key="1">
    <source>
        <dbReference type="EMBL" id="OAV91082.1"/>
    </source>
</evidence>
<dbReference type="EnsemblFungi" id="PTTG_28091-t43_1">
    <property type="protein sequence ID" value="PTTG_28091-t43_1-p1"/>
    <property type="gene ID" value="PTTG_28091"/>
</dbReference>
<dbReference type="OrthoDB" id="2499804at2759"/>
<dbReference type="Proteomes" id="UP000005240">
    <property type="component" value="Unassembled WGS sequence"/>
</dbReference>
<accession>A0A180GFH4</accession>
<organism evidence="1">
    <name type="scientific">Puccinia triticina (isolate 1-1 / race 1 (BBBD))</name>
    <name type="common">Brown leaf rust fungus</name>
    <dbReference type="NCBI Taxonomy" id="630390"/>
    <lineage>
        <taxon>Eukaryota</taxon>
        <taxon>Fungi</taxon>
        <taxon>Dikarya</taxon>
        <taxon>Basidiomycota</taxon>
        <taxon>Pucciniomycotina</taxon>
        <taxon>Pucciniomycetes</taxon>
        <taxon>Pucciniales</taxon>
        <taxon>Pucciniaceae</taxon>
        <taxon>Puccinia</taxon>
    </lineage>
</organism>
<keyword evidence="3" id="KW-1185">Reference proteome</keyword>
<dbReference type="AlphaFoldDB" id="A0A180GFH4"/>
<reference evidence="2" key="4">
    <citation type="submission" date="2025-05" db="UniProtKB">
        <authorList>
            <consortium name="EnsemblFungi"/>
        </authorList>
    </citation>
    <scope>IDENTIFICATION</scope>
    <source>
        <strain evidence="2">isolate 1-1 / race 1 (BBBD)</strain>
    </source>
</reference>
<dbReference type="EMBL" id="ADAS02000087">
    <property type="protein sequence ID" value="OAV91082.1"/>
    <property type="molecule type" value="Genomic_DNA"/>
</dbReference>
<dbReference type="VEuPathDB" id="FungiDB:PTTG_28091"/>
<proteinExistence type="predicted"/>
<gene>
    <name evidence="1" type="ORF">PTTG_28091</name>
</gene>
<dbReference type="PANTHER" id="PTHR33324">
    <property type="entry name" value="EXPRESSED PROTEIN"/>
    <property type="match status" value="1"/>
</dbReference>
<reference evidence="2 3" key="3">
    <citation type="journal article" date="2017" name="G3 (Bethesda)">
        <title>Comparative analysis highlights variable genome content of wheat rusts and divergence of the mating loci.</title>
        <authorList>
            <person name="Cuomo C.A."/>
            <person name="Bakkeren G."/>
            <person name="Khalil H.B."/>
            <person name="Panwar V."/>
            <person name="Joly D."/>
            <person name="Linning R."/>
            <person name="Sakthikumar S."/>
            <person name="Song X."/>
            <person name="Adiconis X."/>
            <person name="Fan L."/>
            <person name="Goldberg J.M."/>
            <person name="Levin J.Z."/>
            <person name="Young S."/>
            <person name="Zeng Q."/>
            <person name="Anikster Y."/>
            <person name="Bruce M."/>
            <person name="Wang M."/>
            <person name="Yin C."/>
            <person name="McCallum B."/>
            <person name="Szabo L.J."/>
            <person name="Hulbert S."/>
            <person name="Chen X."/>
            <person name="Fellers J.P."/>
        </authorList>
    </citation>
    <scope>NUCLEOTIDE SEQUENCE</scope>
    <source>
        <strain evidence="2">isolate 1-1 / race 1 (BBBD)</strain>
        <strain evidence="3">Isolate 1-1 / race 1 (BBBD)</strain>
    </source>
</reference>
<evidence type="ECO:0000313" key="2">
    <source>
        <dbReference type="EnsemblFungi" id="PTTG_28091-t43_1-p1"/>
    </source>
</evidence>
<reference evidence="1" key="1">
    <citation type="submission" date="2009-11" db="EMBL/GenBank/DDBJ databases">
        <authorList>
            <consortium name="The Broad Institute Genome Sequencing Platform"/>
            <person name="Ward D."/>
            <person name="Feldgarden M."/>
            <person name="Earl A."/>
            <person name="Young S.K."/>
            <person name="Zeng Q."/>
            <person name="Koehrsen M."/>
            <person name="Alvarado L."/>
            <person name="Berlin A."/>
            <person name="Bochicchio J."/>
            <person name="Borenstein D."/>
            <person name="Chapman S.B."/>
            <person name="Chen Z."/>
            <person name="Engels R."/>
            <person name="Freedman E."/>
            <person name="Gellesch M."/>
            <person name="Goldberg J."/>
            <person name="Griggs A."/>
            <person name="Gujja S."/>
            <person name="Heilman E."/>
            <person name="Heiman D."/>
            <person name="Hepburn T."/>
            <person name="Howarth C."/>
            <person name="Jen D."/>
            <person name="Larson L."/>
            <person name="Lewis B."/>
            <person name="Mehta T."/>
            <person name="Park D."/>
            <person name="Pearson M."/>
            <person name="Roberts A."/>
            <person name="Saif S."/>
            <person name="Shea T."/>
            <person name="Shenoy N."/>
            <person name="Sisk P."/>
            <person name="Stolte C."/>
            <person name="Sykes S."/>
            <person name="Thomson T."/>
            <person name="Walk T."/>
            <person name="White J."/>
            <person name="Yandava C."/>
            <person name="Izard J."/>
            <person name="Baranova O.V."/>
            <person name="Blanton J.M."/>
            <person name="Tanner A.C."/>
            <person name="Dewhirst F.E."/>
            <person name="Haas B."/>
            <person name="Nusbaum C."/>
            <person name="Birren B."/>
        </authorList>
    </citation>
    <scope>NUCLEOTIDE SEQUENCE [LARGE SCALE GENOMIC DNA]</scope>
    <source>
        <strain evidence="1">1-1 BBBD Race 1</strain>
    </source>
</reference>
<reference evidence="1" key="2">
    <citation type="submission" date="2016-05" db="EMBL/GenBank/DDBJ databases">
        <title>Comparative analysis highlights variable genome content of wheat rusts and divergence of the mating loci.</title>
        <authorList>
            <person name="Cuomo C.A."/>
            <person name="Bakkeren G."/>
            <person name="Szabo L."/>
            <person name="Khalil H."/>
            <person name="Joly D."/>
            <person name="Goldberg J."/>
            <person name="Young S."/>
            <person name="Zeng Q."/>
            <person name="Fellers J."/>
        </authorList>
    </citation>
    <scope>NUCLEOTIDE SEQUENCE [LARGE SCALE GENOMIC DNA]</scope>
    <source>
        <strain evidence="1">1-1 BBBD Race 1</strain>
    </source>
</reference>
<protein>
    <submittedName>
        <fullName evidence="1 2">Uncharacterized protein</fullName>
    </submittedName>
</protein>
<dbReference type="PANTHER" id="PTHR33324:SF2">
    <property type="entry name" value="MYB_SANT-LIKE DNA-BINDING DOMAIN-CONTAINING PROTEIN"/>
    <property type="match status" value="1"/>
</dbReference>
<name>A0A180GFH4_PUCT1</name>
<sequence length="136" mass="15603">MPTIQSLPWSSDGHEGGPPSMTVLIDWLTTGNNYLHWHTSESQESKRALCRDILEELAAKGIHHCDVHGIYLMIRFLEQSYKEAAEFRRNAEGSPWGLDPRGRVVSVESHTRRICRHWDRLDPILAPYEPIIVDSD</sequence>